<evidence type="ECO:0000256" key="1">
    <source>
        <dbReference type="SAM" id="Phobius"/>
    </source>
</evidence>
<keyword evidence="1" id="KW-1133">Transmembrane helix</keyword>
<dbReference type="RefSeq" id="WP_025311121.1">
    <property type="nucleotide sequence ID" value="NZ_CP004372.1"/>
</dbReference>
<dbReference type="AlphaFoldDB" id="W8SL22"/>
<keyword evidence="1" id="KW-0812">Transmembrane</keyword>
<reference evidence="2 3" key="1">
    <citation type="submission" date="2013-03" db="EMBL/GenBank/DDBJ databases">
        <authorList>
            <person name="Fiebig A."/>
            <person name="Goeker M."/>
            <person name="Klenk H.-P.P."/>
        </authorList>
    </citation>
    <scope>NUCLEOTIDE SEQUENCE [LARGE SCALE GENOMIC DNA]</scope>
    <source>
        <strain evidence="3">DSM 19469</strain>
    </source>
</reference>
<proteinExistence type="predicted"/>
<sequence>MAVIDNFVRITERAPRFGLGQWMLRIPLAAILVNQGLLKVYGGMASNAEAFGIPVWAFALATLADFAAPAALILGGLYRHWTADLLTRVGGFTVAASTIAVIAVVYGGGSWLGWQFQALITAGGLFFLIRGNETQPRGA</sequence>
<accession>W8SL22</accession>
<dbReference type="HOGENOM" id="CLU_1843612_0_0_5"/>
<gene>
    <name evidence="2" type="ORF">roselon_00828</name>
</gene>
<evidence type="ECO:0000313" key="2">
    <source>
        <dbReference type="EMBL" id="AHM03240.1"/>
    </source>
</evidence>
<dbReference type="eggNOG" id="ENOG503192Z">
    <property type="taxonomic scope" value="Bacteria"/>
</dbReference>
<feature type="transmembrane region" description="Helical" evidence="1">
    <location>
        <begin position="22"/>
        <end position="41"/>
    </location>
</feature>
<feature type="transmembrane region" description="Helical" evidence="1">
    <location>
        <begin position="112"/>
        <end position="129"/>
    </location>
</feature>
<dbReference type="Proteomes" id="UP000019593">
    <property type="component" value="Chromosome"/>
</dbReference>
<dbReference type="KEGG" id="red:roselon_00828"/>
<dbReference type="EMBL" id="CP004372">
    <property type="protein sequence ID" value="AHM03240.1"/>
    <property type="molecule type" value="Genomic_DNA"/>
</dbReference>
<dbReference type="STRING" id="1294273.roselon_00828"/>
<feature type="transmembrane region" description="Helical" evidence="1">
    <location>
        <begin position="85"/>
        <end position="106"/>
    </location>
</feature>
<evidence type="ECO:0000313" key="3">
    <source>
        <dbReference type="Proteomes" id="UP000019593"/>
    </source>
</evidence>
<name>W8SL22_9RHOB</name>
<keyword evidence="1" id="KW-0472">Membrane</keyword>
<feature type="transmembrane region" description="Helical" evidence="1">
    <location>
        <begin position="53"/>
        <end position="78"/>
    </location>
</feature>
<protein>
    <submittedName>
        <fullName evidence="2">Uncharacterized protein</fullName>
    </submittedName>
</protein>
<keyword evidence="3" id="KW-1185">Reference proteome</keyword>
<organism evidence="2 3">
    <name type="scientific">Roseicyclus elongatus DSM 19469</name>
    <dbReference type="NCBI Taxonomy" id="1294273"/>
    <lineage>
        <taxon>Bacteria</taxon>
        <taxon>Pseudomonadati</taxon>
        <taxon>Pseudomonadota</taxon>
        <taxon>Alphaproteobacteria</taxon>
        <taxon>Rhodobacterales</taxon>
        <taxon>Roseobacteraceae</taxon>
        <taxon>Roseicyclus</taxon>
    </lineage>
</organism>
<dbReference type="OrthoDB" id="7863739at2"/>